<evidence type="ECO:0000256" key="1">
    <source>
        <dbReference type="SAM" id="Phobius"/>
    </source>
</evidence>
<feature type="transmembrane region" description="Helical" evidence="1">
    <location>
        <begin position="43"/>
        <end position="63"/>
    </location>
</feature>
<keyword evidence="1" id="KW-0812">Transmembrane</keyword>
<dbReference type="Proteomes" id="UP000226413">
    <property type="component" value="Segment"/>
</dbReference>
<evidence type="ECO:0000313" key="3">
    <source>
        <dbReference type="Proteomes" id="UP000226413"/>
    </source>
</evidence>
<sequence length="88" mass="9626">MSEPIKEPGYTSSRRYLWGSFYLAWAVIIILVAAASFGSEQAVAIAPIVVPSMVALIVGVLGVHRGFGSVDYWAQAKALFVDRREDRP</sequence>
<evidence type="ECO:0000313" key="2">
    <source>
        <dbReference type="EMBL" id="AOT25361.1"/>
    </source>
</evidence>
<reference evidence="2 3" key="1">
    <citation type="journal article" date="2017" name="Front. Microbiol.">
        <title>Prevalence, Host Range, and Comparative Genomic Analysis of Temperate Ochrobactrum Phages.</title>
        <authorList>
            <person name="Jackel C."/>
            <person name="Hertwig S."/>
            <person name="Scholz H.C."/>
            <person name="Nockler K."/>
            <person name="Reetz J."/>
            <person name="Hammerl J.A."/>
        </authorList>
    </citation>
    <scope>NUCLEOTIDE SEQUENCE [LARGE SCALE GENOMIC DNA]</scope>
</reference>
<name>A0A219VHD7_9CAUD</name>
<organism evidence="2 3">
    <name type="scientific">Ochrobactrum phage POA1180</name>
    <dbReference type="NCBI Taxonomy" id="1897640"/>
    <lineage>
        <taxon>Viruses</taxon>
        <taxon>Duplodnaviria</taxon>
        <taxon>Heunggongvirae</taxon>
        <taxon>Uroviricota</taxon>
        <taxon>Caudoviricetes</taxon>
        <taxon>Abaiavirus</taxon>
        <taxon>Abaiavirus POA1180</taxon>
    </lineage>
</organism>
<keyword evidence="1" id="KW-1133">Transmembrane helix</keyword>
<keyword evidence="1" id="KW-0472">Membrane</keyword>
<feature type="transmembrane region" description="Helical" evidence="1">
    <location>
        <begin position="16"/>
        <end position="37"/>
    </location>
</feature>
<protein>
    <submittedName>
        <fullName evidence="2">NAD(P)+ transhydrogenase</fullName>
    </submittedName>
</protein>
<keyword evidence="3" id="KW-1185">Reference proteome</keyword>
<gene>
    <name evidence="2" type="ORF">POA1180_53</name>
</gene>
<proteinExistence type="predicted"/>
<accession>A0A219VHD7</accession>
<dbReference type="EMBL" id="KX669658">
    <property type="protein sequence ID" value="AOT25361.1"/>
    <property type="molecule type" value="Genomic_DNA"/>
</dbReference>